<dbReference type="AlphaFoldDB" id="A0AAV7TWK9"/>
<dbReference type="Proteomes" id="UP001066276">
    <property type="component" value="Chromosome 3_2"/>
</dbReference>
<proteinExistence type="predicted"/>
<gene>
    <name evidence="3" type="ORF">NDU88_005871</name>
</gene>
<feature type="region of interest" description="Disordered" evidence="2">
    <location>
        <begin position="30"/>
        <end position="88"/>
    </location>
</feature>
<reference evidence="3" key="1">
    <citation type="journal article" date="2022" name="bioRxiv">
        <title>Sequencing and chromosome-scale assembly of the giantPleurodeles waltlgenome.</title>
        <authorList>
            <person name="Brown T."/>
            <person name="Elewa A."/>
            <person name="Iarovenko S."/>
            <person name="Subramanian E."/>
            <person name="Araus A.J."/>
            <person name="Petzold A."/>
            <person name="Susuki M."/>
            <person name="Suzuki K.-i.T."/>
            <person name="Hayashi T."/>
            <person name="Toyoda A."/>
            <person name="Oliveira C."/>
            <person name="Osipova E."/>
            <person name="Leigh N.D."/>
            <person name="Simon A."/>
            <person name="Yun M.H."/>
        </authorList>
    </citation>
    <scope>NUCLEOTIDE SEQUENCE</scope>
    <source>
        <strain evidence="3">20211129_DDA</strain>
        <tissue evidence="3">Liver</tissue>
    </source>
</reference>
<protein>
    <submittedName>
        <fullName evidence="3">Uncharacterized protein</fullName>
    </submittedName>
</protein>
<accession>A0AAV7TWK9</accession>
<feature type="compositionally biased region" description="Low complexity" evidence="2">
    <location>
        <begin position="73"/>
        <end position="86"/>
    </location>
</feature>
<dbReference type="EMBL" id="JANPWB010000006">
    <property type="protein sequence ID" value="KAJ1180651.1"/>
    <property type="molecule type" value="Genomic_DNA"/>
</dbReference>
<keyword evidence="4" id="KW-1185">Reference proteome</keyword>
<evidence type="ECO:0000313" key="4">
    <source>
        <dbReference type="Proteomes" id="UP001066276"/>
    </source>
</evidence>
<evidence type="ECO:0000256" key="2">
    <source>
        <dbReference type="SAM" id="MobiDB-lite"/>
    </source>
</evidence>
<keyword evidence="1" id="KW-0175">Coiled coil</keyword>
<organism evidence="3 4">
    <name type="scientific">Pleurodeles waltl</name>
    <name type="common">Iberian ribbed newt</name>
    <dbReference type="NCBI Taxonomy" id="8319"/>
    <lineage>
        <taxon>Eukaryota</taxon>
        <taxon>Metazoa</taxon>
        <taxon>Chordata</taxon>
        <taxon>Craniata</taxon>
        <taxon>Vertebrata</taxon>
        <taxon>Euteleostomi</taxon>
        <taxon>Amphibia</taxon>
        <taxon>Batrachia</taxon>
        <taxon>Caudata</taxon>
        <taxon>Salamandroidea</taxon>
        <taxon>Salamandridae</taxon>
        <taxon>Pleurodelinae</taxon>
        <taxon>Pleurodeles</taxon>
    </lineage>
</organism>
<evidence type="ECO:0000313" key="3">
    <source>
        <dbReference type="EMBL" id="KAJ1180651.1"/>
    </source>
</evidence>
<feature type="coiled-coil region" evidence="1">
    <location>
        <begin position="93"/>
        <end position="120"/>
    </location>
</feature>
<comment type="caution">
    <text evidence="3">The sequence shown here is derived from an EMBL/GenBank/DDBJ whole genome shotgun (WGS) entry which is preliminary data.</text>
</comment>
<sequence>MREFQRRAVRYRHILDVEAGFRSMARRYRHERATGAQRAFSQGGPALATSATTTTAQGPQAAPSAPPPPTTAPAPDTSATQTTPAAVTDMIEFRTLQLDRQRMLRRMDTLQQEVARNSRRLRGIKKILRRANL</sequence>
<evidence type="ECO:0000256" key="1">
    <source>
        <dbReference type="SAM" id="Coils"/>
    </source>
</evidence>
<name>A0AAV7TWK9_PLEWA</name>
<feature type="compositionally biased region" description="Low complexity" evidence="2">
    <location>
        <begin position="43"/>
        <end position="63"/>
    </location>
</feature>